<name>A0AA38PWJ9_9AGAR</name>
<protein>
    <submittedName>
        <fullName evidence="1">Uncharacterized protein</fullName>
    </submittedName>
</protein>
<sequence length="107" mass="12448">MYTRQIRLGLWKTSLFTLLTLSQLSGPILDNLLIVLKLIIISNISHTRPSQPPMHLCHRIKEEFHVLSMYLALLPVRLSLRNCIKETCFPLSSPLLFKFLIHSRLVR</sequence>
<gene>
    <name evidence="1" type="ORF">F5890DRAFT_1529266</name>
</gene>
<evidence type="ECO:0000313" key="2">
    <source>
        <dbReference type="Proteomes" id="UP001163850"/>
    </source>
</evidence>
<comment type="caution">
    <text evidence="1">The sequence shown here is derived from an EMBL/GenBank/DDBJ whole genome shotgun (WGS) entry which is preliminary data.</text>
</comment>
<dbReference type="Proteomes" id="UP001163850">
    <property type="component" value="Unassembled WGS sequence"/>
</dbReference>
<proteinExistence type="predicted"/>
<dbReference type="AlphaFoldDB" id="A0AA38PWJ9"/>
<evidence type="ECO:0000313" key="1">
    <source>
        <dbReference type="EMBL" id="KAJ3982535.1"/>
    </source>
</evidence>
<organism evidence="1 2">
    <name type="scientific">Lentinula detonsa</name>
    <dbReference type="NCBI Taxonomy" id="2804962"/>
    <lineage>
        <taxon>Eukaryota</taxon>
        <taxon>Fungi</taxon>
        <taxon>Dikarya</taxon>
        <taxon>Basidiomycota</taxon>
        <taxon>Agaricomycotina</taxon>
        <taxon>Agaricomycetes</taxon>
        <taxon>Agaricomycetidae</taxon>
        <taxon>Agaricales</taxon>
        <taxon>Marasmiineae</taxon>
        <taxon>Omphalotaceae</taxon>
        <taxon>Lentinula</taxon>
    </lineage>
</organism>
<accession>A0AA38PWJ9</accession>
<dbReference type="EMBL" id="MU802058">
    <property type="protein sequence ID" value="KAJ3982535.1"/>
    <property type="molecule type" value="Genomic_DNA"/>
</dbReference>
<reference evidence="1" key="1">
    <citation type="submission" date="2022-08" db="EMBL/GenBank/DDBJ databases">
        <authorList>
            <consortium name="DOE Joint Genome Institute"/>
            <person name="Min B."/>
            <person name="Riley R."/>
            <person name="Sierra-Patev S."/>
            <person name="Naranjo-Ortiz M."/>
            <person name="Looney B."/>
            <person name="Konkel Z."/>
            <person name="Slot J.C."/>
            <person name="Sakamoto Y."/>
            <person name="Steenwyk J.L."/>
            <person name="Rokas A."/>
            <person name="Carro J."/>
            <person name="Camarero S."/>
            <person name="Ferreira P."/>
            <person name="Molpeceres G."/>
            <person name="Ruiz-Duenas F.J."/>
            <person name="Serrano A."/>
            <person name="Henrissat B."/>
            <person name="Drula E."/>
            <person name="Hughes K.W."/>
            <person name="Mata J.L."/>
            <person name="Ishikawa N.K."/>
            <person name="Vargas-Isla R."/>
            <person name="Ushijima S."/>
            <person name="Smith C.A."/>
            <person name="Ahrendt S."/>
            <person name="Andreopoulos W."/>
            <person name="He G."/>
            <person name="Labutti K."/>
            <person name="Lipzen A."/>
            <person name="Ng V."/>
            <person name="Sandor L."/>
            <person name="Barry K."/>
            <person name="Martinez A.T."/>
            <person name="Xiao Y."/>
            <person name="Gibbons J.G."/>
            <person name="Terashima K."/>
            <person name="Hibbett D.S."/>
            <person name="Grigoriev I.V."/>
        </authorList>
    </citation>
    <scope>NUCLEOTIDE SEQUENCE</scope>
    <source>
        <strain evidence="1">TFB7829</strain>
    </source>
</reference>